<sequence>MSQPTVEEEPKNSVPRPPPAARSPVGHSNGGSLRSQGANSGASSQSNLRFFHARCEALNWFGSSTPLAGPSLSSSNCGVFVKSEDETPVFLPDNMSSAVLGLFLNLGITCGVSMTSDLFRGLSNSVTTVDKEISVGRLTINVFNSVSEASWAPLSSRTSGGIIIKDLQIMIVYDTNIESTISRGRAIENQVYSSLFSITPYRYSAANSPQGSRTPDETQSAIWDDEVKSNSGVNKMDIEIEEKNIDMDEENLRPPKRPTILTHSVVVTMGMMAVIIITLASIGQLLNESIWDRNFKRLALLVTLLPGIPLASFFFLVTVGNLCQSLGPLADVKSNSKKFSSHKPKRFRHRNLELPHITIQMPVYKEGLKGVIKPTVTSLLAAVKEYEREGGTASIFINDDGLQIIPPDIAEQRVEFYVENGIGYCARPGHGKNGFIRKGKFKKASNMNYGLYTSILVEDKLSEIKIARMAELGVTDEDQITLEQEDEWYAEALDIVVKESEGRTIAAGNIRIGEIILIVDCDTKVPLDCLVMAAMEMAESPEVAIIQHASGVMQVVWNKFENAITYFTNLVYDAIVFSVGQGDNAPFVGHNAFLRWKAVQAVAFEEDGVTKFWSESHVSEDFDMALRLQTQGFVIRMATYHKGEFKEGVSLTVFDELTRWEKYAYGCSELVFYPLYQWPTKGIFTPLFKKFLFSNIIITSKITMLAYISTYYALGFALPLSIINYFIYGWCHGTSWLDAFYQESWKVFLPLVVIFNLISPIAYSIMRHRLKIKRFDKALLESIRWSPTFILFFGGISWHLFVALLSHILNINMEWGSTAKEVAAGGYYVGVDRVVKGFKWMYILLLPFVGGMIYIGVWAPYGWLITQPTTVVPLAVQLGCHALMPIFLGFDLL</sequence>
<evidence type="ECO:0000313" key="5">
    <source>
        <dbReference type="EMBL" id="EPS42207.1"/>
    </source>
</evidence>
<dbReference type="InterPro" id="IPR029044">
    <property type="entry name" value="Nucleotide-diphossugar_trans"/>
</dbReference>
<feature type="region of interest" description="Disordered" evidence="1">
    <location>
        <begin position="1"/>
        <end position="41"/>
    </location>
</feature>
<feature type="transmembrane region" description="Helical" evidence="2">
    <location>
        <begin position="704"/>
        <end position="727"/>
    </location>
</feature>
<dbReference type="eggNOG" id="ENOG502QTAT">
    <property type="taxonomic scope" value="Eukaryota"/>
</dbReference>
<feature type="transmembrane region" description="Helical" evidence="2">
    <location>
        <begin position="840"/>
        <end position="859"/>
    </location>
</feature>
<feature type="domain" description="Glycosyltransferase 2-like" evidence="3">
    <location>
        <begin position="515"/>
        <end position="718"/>
    </location>
</feature>
<name>S8C3C5_DACHA</name>
<feature type="transmembrane region" description="Helical" evidence="2">
    <location>
        <begin position="260"/>
        <end position="286"/>
    </location>
</feature>
<organism evidence="5 6">
    <name type="scientific">Dactylellina haptotyla (strain CBS 200.50)</name>
    <name type="common">Nematode-trapping fungus</name>
    <name type="synonym">Monacrosporium haptotylum</name>
    <dbReference type="NCBI Taxonomy" id="1284197"/>
    <lineage>
        <taxon>Eukaryota</taxon>
        <taxon>Fungi</taxon>
        <taxon>Dikarya</taxon>
        <taxon>Ascomycota</taxon>
        <taxon>Pezizomycotina</taxon>
        <taxon>Orbiliomycetes</taxon>
        <taxon>Orbiliales</taxon>
        <taxon>Orbiliaceae</taxon>
        <taxon>Dactylellina</taxon>
    </lineage>
</organism>
<dbReference type="SUPFAM" id="SSF53448">
    <property type="entry name" value="Nucleotide-diphospho-sugar transferases"/>
    <property type="match status" value="1"/>
</dbReference>
<dbReference type="OrthoDB" id="38531at2759"/>
<keyword evidence="2" id="KW-0812">Transmembrane</keyword>
<feature type="transmembrane region" description="Helical" evidence="2">
    <location>
        <begin position="747"/>
        <end position="766"/>
    </location>
</feature>
<proteinExistence type="predicted"/>
<dbReference type="AlphaFoldDB" id="S8C3C5"/>
<gene>
    <name evidence="5" type="ORF">H072_3861</name>
</gene>
<dbReference type="InterPro" id="IPR001173">
    <property type="entry name" value="Glyco_trans_2-like"/>
</dbReference>
<feature type="domain" description="DUF7928" evidence="4">
    <location>
        <begin position="48"/>
        <end position="196"/>
    </location>
</feature>
<comment type="caution">
    <text evidence="5">The sequence shown here is derived from an EMBL/GenBank/DDBJ whole genome shotgun (WGS) entry which is preliminary data.</text>
</comment>
<evidence type="ECO:0000256" key="2">
    <source>
        <dbReference type="SAM" id="Phobius"/>
    </source>
</evidence>
<feature type="transmembrane region" description="Helical" evidence="2">
    <location>
        <begin position="298"/>
        <end position="319"/>
    </location>
</feature>
<dbReference type="InterPro" id="IPR057688">
    <property type="entry name" value="DUF7928"/>
</dbReference>
<dbReference type="Pfam" id="PF13632">
    <property type="entry name" value="Glyco_trans_2_3"/>
    <property type="match status" value="1"/>
</dbReference>
<keyword evidence="2" id="KW-0472">Membrane</keyword>
<dbReference type="Pfam" id="PF25550">
    <property type="entry name" value="DUF7928"/>
    <property type="match status" value="1"/>
</dbReference>
<keyword evidence="2" id="KW-1133">Transmembrane helix</keyword>
<dbReference type="HOGENOM" id="CLU_008220_0_0_1"/>
<accession>S8C3C5</accession>
<evidence type="ECO:0000259" key="3">
    <source>
        <dbReference type="Pfam" id="PF13632"/>
    </source>
</evidence>
<feature type="transmembrane region" description="Helical" evidence="2">
    <location>
        <begin position="871"/>
        <end position="890"/>
    </location>
</feature>
<dbReference type="Proteomes" id="UP000015100">
    <property type="component" value="Unassembled WGS sequence"/>
</dbReference>
<dbReference type="PANTHER" id="PTHR35408">
    <property type="entry name" value="CHROMOSOME 15, WHOLE GENOME SHOTGUN SEQUENCE"/>
    <property type="match status" value="1"/>
</dbReference>
<evidence type="ECO:0000256" key="1">
    <source>
        <dbReference type="SAM" id="MobiDB-lite"/>
    </source>
</evidence>
<evidence type="ECO:0000313" key="6">
    <source>
        <dbReference type="Proteomes" id="UP000015100"/>
    </source>
</evidence>
<dbReference type="STRING" id="1284197.S8C3C5"/>
<dbReference type="Gene3D" id="3.90.550.10">
    <property type="entry name" value="Spore Coat Polysaccharide Biosynthesis Protein SpsA, Chain A"/>
    <property type="match status" value="1"/>
</dbReference>
<protein>
    <submittedName>
        <fullName evidence="5">Uncharacterized protein</fullName>
    </submittedName>
</protein>
<reference evidence="6" key="2">
    <citation type="submission" date="2013-04" db="EMBL/GenBank/DDBJ databases">
        <title>Genomic mechanisms accounting for the adaptation to parasitism in nematode-trapping fungi.</title>
        <authorList>
            <person name="Ahren D.G."/>
        </authorList>
    </citation>
    <scope>NUCLEOTIDE SEQUENCE [LARGE SCALE GENOMIC DNA]</scope>
    <source>
        <strain evidence="6">CBS 200.50</strain>
    </source>
</reference>
<keyword evidence="6" id="KW-1185">Reference proteome</keyword>
<reference evidence="5 6" key="1">
    <citation type="journal article" date="2013" name="PLoS Genet.">
        <title>Genomic mechanisms accounting for the adaptation to parasitism in nematode-trapping fungi.</title>
        <authorList>
            <person name="Meerupati T."/>
            <person name="Andersson K.M."/>
            <person name="Friman E."/>
            <person name="Kumar D."/>
            <person name="Tunlid A."/>
            <person name="Ahren D."/>
        </authorList>
    </citation>
    <scope>NUCLEOTIDE SEQUENCE [LARGE SCALE GENOMIC DNA]</scope>
    <source>
        <strain evidence="5 6">CBS 200.50</strain>
    </source>
</reference>
<dbReference type="EMBL" id="AQGS01000129">
    <property type="protein sequence ID" value="EPS42207.1"/>
    <property type="molecule type" value="Genomic_DNA"/>
</dbReference>
<evidence type="ECO:0000259" key="4">
    <source>
        <dbReference type="Pfam" id="PF25550"/>
    </source>
</evidence>
<feature type="transmembrane region" description="Helical" evidence="2">
    <location>
        <begin position="787"/>
        <end position="809"/>
    </location>
</feature>
<dbReference type="OMA" id="SMARHQL"/>
<dbReference type="PANTHER" id="PTHR35408:SF2">
    <property type="entry name" value="GLYCOSYLTRANSFERASE 2-LIKE DOMAIN-CONTAINING PROTEIN"/>
    <property type="match status" value="1"/>
</dbReference>